<name>A0A1M4S593_9ACTN</name>
<gene>
    <name evidence="1" type="ORF">SAMN02745225_00062</name>
</gene>
<dbReference type="AlphaFoldDB" id="A0A1M4S593"/>
<evidence type="ECO:0000313" key="1">
    <source>
        <dbReference type="EMBL" id="SHE27376.1"/>
    </source>
</evidence>
<organism evidence="1 2">
    <name type="scientific">Ferrithrix thermotolerans DSM 19514</name>
    <dbReference type="NCBI Taxonomy" id="1121881"/>
    <lineage>
        <taxon>Bacteria</taxon>
        <taxon>Bacillati</taxon>
        <taxon>Actinomycetota</taxon>
        <taxon>Acidimicrobiia</taxon>
        <taxon>Acidimicrobiales</taxon>
        <taxon>Acidimicrobiaceae</taxon>
        <taxon>Ferrithrix</taxon>
    </lineage>
</organism>
<keyword evidence="2" id="KW-1185">Reference proteome</keyword>
<evidence type="ECO:0000313" key="2">
    <source>
        <dbReference type="Proteomes" id="UP000184295"/>
    </source>
</evidence>
<sequence>MSYAQIASDNALHPTNVFLIMDEVFEPQEMIDRFKLRAEAVKARQIPPVEGQERRLFVEQARLDYFDFSIIADGEATLEDGVLTIRVDLRPKQES</sequence>
<dbReference type="EMBL" id="FQUL01000001">
    <property type="protein sequence ID" value="SHE27376.1"/>
    <property type="molecule type" value="Genomic_DNA"/>
</dbReference>
<reference evidence="2" key="1">
    <citation type="submission" date="2016-11" db="EMBL/GenBank/DDBJ databases">
        <authorList>
            <person name="Varghese N."/>
            <person name="Submissions S."/>
        </authorList>
    </citation>
    <scope>NUCLEOTIDE SEQUENCE [LARGE SCALE GENOMIC DNA]</scope>
    <source>
        <strain evidence="2">DSM 19514</strain>
    </source>
</reference>
<dbReference type="Proteomes" id="UP000184295">
    <property type="component" value="Unassembled WGS sequence"/>
</dbReference>
<accession>A0A1M4S593</accession>
<proteinExistence type="predicted"/>
<protein>
    <submittedName>
        <fullName evidence="1">Uncharacterized protein</fullName>
    </submittedName>
</protein>